<dbReference type="GO" id="GO:0046872">
    <property type="term" value="F:metal ion binding"/>
    <property type="evidence" value="ECO:0007669"/>
    <property type="project" value="InterPro"/>
</dbReference>
<dbReference type="SUPFAM" id="SSF47240">
    <property type="entry name" value="Ferritin-like"/>
    <property type="match status" value="2"/>
</dbReference>
<dbReference type="AlphaFoldDB" id="A0A366F0U8"/>
<evidence type="ECO:0000313" key="3">
    <source>
        <dbReference type="Proteomes" id="UP000252118"/>
    </source>
</evidence>
<dbReference type="InterPro" id="IPR003251">
    <property type="entry name" value="Rr_diiron-bd_dom"/>
</dbReference>
<reference evidence="2 3" key="1">
    <citation type="submission" date="2018-06" db="EMBL/GenBank/DDBJ databases">
        <title>Freshwater and sediment microbial communities from various areas in North America, analyzing microbe dynamics in response to fracking.</title>
        <authorList>
            <person name="Lamendella R."/>
        </authorList>
    </citation>
    <scope>NUCLEOTIDE SEQUENCE [LARGE SCALE GENOMIC DNA]</scope>
    <source>
        <strain evidence="2 3">97B</strain>
    </source>
</reference>
<dbReference type="InterPro" id="IPR009078">
    <property type="entry name" value="Ferritin-like_SF"/>
</dbReference>
<organism evidence="2 3">
    <name type="scientific">Rossellomorea aquimaris</name>
    <dbReference type="NCBI Taxonomy" id="189382"/>
    <lineage>
        <taxon>Bacteria</taxon>
        <taxon>Bacillati</taxon>
        <taxon>Bacillota</taxon>
        <taxon>Bacilli</taxon>
        <taxon>Bacillales</taxon>
        <taxon>Bacillaceae</taxon>
        <taxon>Rossellomorea</taxon>
    </lineage>
</organism>
<protein>
    <submittedName>
        <fullName evidence="2">Rubrerythrin</fullName>
    </submittedName>
</protein>
<proteinExistence type="predicted"/>
<dbReference type="Pfam" id="PF02915">
    <property type="entry name" value="Rubrerythrin"/>
    <property type="match status" value="1"/>
</dbReference>
<dbReference type="Gene3D" id="1.20.1260.10">
    <property type="match status" value="2"/>
</dbReference>
<feature type="domain" description="Rubrerythrin diiron-binding" evidence="1">
    <location>
        <begin position="104"/>
        <end position="226"/>
    </location>
</feature>
<dbReference type="EMBL" id="QNRJ01000001">
    <property type="protein sequence ID" value="RBP07796.1"/>
    <property type="molecule type" value="Genomic_DNA"/>
</dbReference>
<dbReference type="CDD" id="cd01048">
    <property type="entry name" value="Ferritin_like_AB2"/>
    <property type="match status" value="1"/>
</dbReference>
<name>A0A366F0U8_9BACI</name>
<sequence length="304" mass="35368">MNPYQFYRQFKPFHLDGYSRVQEDQSLIKDIQKAINGEYSAIACYKKLAKLAPTEEEKNRIREIRKDEMRHFKAFSDIYTNITGVPPTPQLQEGCPDSYKRGIEFAIKDEQETVDFYLEIADGAQDAYIKESFRRAAADEQNHAVWFLYFFIKNQGSWRQERQMDYGAKGALQATSLTVPQMLVYTMQDEYLAQTRYDRIIQNFGNVRTFLRIKEAELRHITALQTLFQRYGVPLPEDNSQAYTSTPDSIKSAYAAGVQGEIDNIAMYNKFLTYNLPQDVRFVFTQLRDASQNHLAAFERGLAR</sequence>
<dbReference type="OrthoDB" id="573482at2"/>
<dbReference type="RefSeq" id="WP_113967700.1">
    <property type="nucleotide sequence ID" value="NZ_QNRJ01000001.1"/>
</dbReference>
<accession>A0A366F0U8</accession>
<comment type="caution">
    <text evidence="2">The sequence shown here is derived from an EMBL/GenBank/DDBJ whole genome shotgun (WGS) entry which is preliminary data.</text>
</comment>
<evidence type="ECO:0000313" key="2">
    <source>
        <dbReference type="EMBL" id="RBP07796.1"/>
    </source>
</evidence>
<dbReference type="CDD" id="cd00657">
    <property type="entry name" value="Ferritin_like"/>
    <property type="match status" value="1"/>
</dbReference>
<gene>
    <name evidence="2" type="ORF">DET59_101163</name>
</gene>
<dbReference type="GO" id="GO:0016491">
    <property type="term" value="F:oxidoreductase activity"/>
    <property type="evidence" value="ECO:0007669"/>
    <property type="project" value="InterPro"/>
</dbReference>
<evidence type="ECO:0000259" key="1">
    <source>
        <dbReference type="Pfam" id="PF02915"/>
    </source>
</evidence>
<dbReference type="InterPro" id="IPR019243">
    <property type="entry name" value="DUF2202"/>
</dbReference>
<dbReference type="InterPro" id="IPR012347">
    <property type="entry name" value="Ferritin-like"/>
</dbReference>
<dbReference type="PANTHER" id="PTHR33531:SF7">
    <property type="entry name" value="HYPOTHETICAL MEMBRANE PROTEIN, CONSERVED"/>
    <property type="match status" value="1"/>
</dbReference>
<dbReference type="Proteomes" id="UP000252118">
    <property type="component" value="Unassembled WGS sequence"/>
</dbReference>
<dbReference type="PANTHER" id="PTHR33531">
    <property type="entry name" value="RUBRERYTHRIN SUBFAMILY"/>
    <property type="match status" value="1"/>
</dbReference>